<keyword evidence="4 5" id="KW-0472">Membrane</keyword>
<evidence type="ECO:0000313" key="8">
    <source>
        <dbReference type="Proteomes" id="UP000809273"/>
    </source>
</evidence>
<feature type="transmembrane region" description="Helical" evidence="5">
    <location>
        <begin position="180"/>
        <end position="200"/>
    </location>
</feature>
<comment type="subcellular location">
    <subcellularLocation>
        <location evidence="1">Membrane</location>
        <topology evidence="1">Multi-pass membrane protein</topology>
    </subcellularLocation>
</comment>
<feature type="transmembrane region" description="Helical" evidence="5">
    <location>
        <begin position="63"/>
        <end position="86"/>
    </location>
</feature>
<gene>
    <name evidence="7" type="ORF">JW984_14640</name>
</gene>
<keyword evidence="2 5" id="KW-0812">Transmembrane</keyword>
<evidence type="ECO:0000256" key="1">
    <source>
        <dbReference type="ARBA" id="ARBA00004141"/>
    </source>
</evidence>
<dbReference type="Proteomes" id="UP000809273">
    <property type="component" value="Unassembled WGS sequence"/>
</dbReference>
<feature type="transmembrane region" description="Helical" evidence="5">
    <location>
        <begin position="206"/>
        <end position="231"/>
    </location>
</feature>
<name>A0A9D8KH92_9DELT</name>
<dbReference type="GO" id="GO:0016020">
    <property type="term" value="C:membrane"/>
    <property type="evidence" value="ECO:0007669"/>
    <property type="project" value="UniProtKB-SubCell"/>
</dbReference>
<organism evidence="7 8">
    <name type="scientific">Candidatus Zymogenus saltonus</name>
    <dbReference type="NCBI Taxonomy" id="2844893"/>
    <lineage>
        <taxon>Bacteria</taxon>
        <taxon>Deltaproteobacteria</taxon>
        <taxon>Candidatus Zymogenia</taxon>
        <taxon>Candidatus Zymogeniales</taxon>
        <taxon>Candidatus Zymogenaceae</taxon>
        <taxon>Candidatus Zymogenus</taxon>
    </lineage>
</organism>
<sequence>MGIKEWGLILILSVIWGGSFFFIGVSVREITPLTVVMFRVTIAAAVLLIVVRVKKERMPTSPGILGGFFIMGALFNVIPFSLIVWGQTHIESGFASILNATTPIFSVILAHFLTREERLTANRVTGVLIGWLGVTILIGIESLKGFGIEVIGQIAVLGASLSYAFGAIYGVRFKNMSTSVVAAGMVCSSSFMITPLALFIEKPWHLSPGVLTILALFGLAVICTSLAYLIYFRILAVSGPTNSLLVTFLVPINAILLGYLFLGERLGWNAFAGMGTIFLGLAAIDGRLIKTFKRKEKG</sequence>
<feature type="transmembrane region" description="Helical" evidence="5">
    <location>
        <begin position="268"/>
        <end position="289"/>
    </location>
</feature>
<feature type="transmembrane region" description="Helical" evidence="5">
    <location>
        <begin position="146"/>
        <end position="168"/>
    </location>
</feature>
<dbReference type="InterPro" id="IPR000620">
    <property type="entry name" value="EamA_dom"/>
</dbReference>
<feature type="transmembrane region" description="Helical" evidence="5">
    <location>
        <begin position="120"/>
        <end position="140"/>
    </location>
</feature>
<evidence type="ECO:0000313" key="7">
    <source>
        <dbReference type="EMBL" id="MBN1574433.1"/>
    </source>
</evidence>
<reference evidence="7" key="1">
    <citation type="journal article" date="2021" name="Environ. Microbiol.">
        <title>Genomic characterization of three novel Desulfobacterota classes expand the metabolic and phylogenetic diversity of the phylum.</title>
        <authorList>
            <person name="Murphy C.L."/>
            <person name="Biggerstaff J."/>
            <person name="Eichhorn A."/>
            <person name="Ewing E."/>
            <person name="Shahan R."/>
            <person name="Soriano D."/>
            <person name="Stewart S."/>
            <person name="VanMol K."/>
            <person name="Walker R."/>
            <person name="Walters P."/>
            <person name="Elshahed M.S."/>
            <person name="Youssef N.H."/>
        </authorList>
    </citation>
    <scope>NUCLEOTIDE SEQUENCE</scope>
    <source>
        <strain evidence="7">Zod_Metabat.24</strain>
    </source>
</reference>
<feature type="transmembrane region" description="Helical" evidence="5">
    <location>
        <begin position="243"/>
        <end position="262"/>
    </location>
</feature>
<dbReference type="SUPFAM" id="SSF103481">
    <property type="entry name" value="Multidrug resistance efflux transporter EmrE"/>
    <property type="match status" value="2"/>
</dbReference>
<feature type="transmembrane region" description="Helical" evidence="5">
    <location>
        <begin position="92"/>
        <end position="113"/>
    </location>
</feature>
<dbReference type="PANTHER" id="PTHR32322:SF9">
    <property type="entry name" value="AMINO-ACID METABOLITE EFFLUX PUMP-RELATED"/>
    <property type="match status" value="1"/>
</dbReference>
<evidence type="ECO:0000256" key="2">
    <source>
        <dbReference type="ARBA" id="ARBA00022692"/>
    </source>
</evidence>
<proteinExistence type="predicted"/>
<accession>A0A9D8KH92</accession>
<dbReference type="AlphaFoldDB" id="A0A9D8KH92"/>
<dbReference type="PANTHER" id="PTHR32322">
    <property type="entry name" value="INNER MEMBRANE TRANSPORTER"/>
    <property type="match status" value="1"/>
</dbReference>
<comment type="caution">
    <text evidence="7">The sequence shown here is derived from an EMBL/GenBank/DDBJ whole genome shotgun (WGS) entry which is preliminary data.</text>
</comment>
<dbReference type="EMBL" id="JAFGIX010000079">
    <property type="protein sequence ID" value="MBN1574433.1"/>
    <property type="molecule type" value="Genomic_DNA"/>
</dbReference>
<feature type="transmembrane region" description="Helical" evidence="5">
    <location>
        <begin position="33"/>
        <end position="51"/>
    </location>
</feature>
<evidence type="ECO:0000259" key="6">
    <source>
        <dbReference type="Pfam" id="PF00892"/>
    </source>
</evidence>
<dbReference type="InterPro" id="IPR050638">
    <property type="entry name" value="AA-Vitamin_Transporters"/>
</dbReference>
<keyword evidence="3 5" id="KW-1133">Transmembrane helix</keyword>
<feature type="transmembrane region" description="Helical" evidence="5">
    <location>
        <begin position="7"/>
        <end position="27"/>
    </location>
</feature>
<evidence type="ECO:0000256" key="4">
    <source>
        <dbReference type="ARBA" id="ARBA00023136"/>
    </source>
</evidence>
<feature type="domain" description="EamA" evidence="6">
    <location>
        <begin position="8"/>
        <end position="138"/>
    </location>
</feature>
<evidence type="ECO:0000256" key="3">
    <source>
        <dbReference type="ARBA" id="ARBA00022989"/>
    </source>
</evidence>
<dbReference type="Pfam" id="PF00892">
    <property type="entry name" value="EamA"/>
    <property type="match status" value="2"/>
</dbReference>
<feature type="domain" description="EamA" evidence="6">
    <location>
        <begin position="151"/>
        <end position="283"/>
    </location>
</feature>
<dbReference type="InterPro" id="IPR037185">
    <property type="entry name" value="EmrE-like"/>
</dbReference>
<protein>
    <submittedName>
        <fullName evidence="7">DMT family transporter</fullName>
    </submittedName>
</protein>
<reference evidence="7" key="2">
    <citation type="submission" date="2021-01" db="EMBL/GenBank/DDBJ databases">
        <authorList>
            <person name="Hahn C.R."/>
            <person name="Youssef N.H."/>
            <person name="Elshahed M."/>
        </authorList>
    </citation>
    <scope>NUCLEOTIDE SEQUENCE</scope>
    <source>
        <strain evidence="7">Zod_Metabat.24</strain>
    </source>
</reference>
<evidence type="ECO:0000256" key="5">
    <source>
        <dbReference type="SAM" id="Phobius"/>
    </source>
</evidence>